<dbReference type="OrthoDB" id="9802862at2"/>
<evidence type="ECO:0000256" key="8">
    <source>
        <dbReference type="PROSITE-ProRule" id="PRU01379"/>
    </source>
</evidence>
<dbReference type="PROSITE" id="PS52035">
    <property type="entry name" value="PEPTIDASE_M14"/>
    <property type="match status" value="1"/>
</dbReference>
<evidence type="ECO:0000256" key="4">
    <source>
        <dbReference type="ARBA" id="ARBA00022723"/>
    </source>
</evidence>
<keyword evidence="3" id="KW-0645">Protease</keyword>
<dbReference type="Gene3D" id="3.40.630.10">
    <property type="entry name" value="Zn peptidases"/>
    <property type="match status" value="1"/>
</dbReference>
<dbReference type="GO" id="GO:0006508">
    <property type="term" value="P:proteolysis"/>
    <property type="evidence" value="ECO:0007669"/>
    <property type="project" value="UniProtKB-KW"/>
</dbReference>
<dbReference type="Pfam" id="PF00246">
    <property type="entry name" value="Peptidase_M14"/>
    <property type="match status" value="1"/>
</dbReference>
<evidence type="ECO:0000256" key="1">
    <source>
        <dbReference type="ARBA" id="ARBA00001947"/>
    </source>
</evidence>
<dbReference type="InterPro" id="IPR057246">
    <property type="entry name" value="CARBOXYPEPT_ZN_1"/>
</dbReference>
<dbReference type="AlphaFoldDB" id="A0A329MGW6"/>
<feature type="domain" description="LysM" evidence="9">
    <location>
        <begin position="54"/>
        <end position="98"/>
    </location>
</feature>
<evidence type="ECO:0000256" key="2">
    <source>
        <dbReference type="ARBA" id="ARBA00005988"/>
    </source>
</evidence>
<dbReference type="PROSITE" id="PS51782">
    <property type="entry name" value="LYSM"/>
    <property type="match status" value="2"/>
</dbReference>
<comment type="cofactor">
    <cofactor evidence="1">
        <name>Zn(2+)</name>
        <dbReference type="ChEBI" id="CHEBI:29105"/>
    </cofactor>
</comment>
<proteinExistence type="inferred from homology"/>
<dbReference type="SMART" id="SM00257">
    <property type="entry name" value="LysM"/>
    <property type="match status" value="2"/>
</dbReference>
<dbReference type="SUPFAM" id="SSF54106">
    <property type="entry name" value="LysM domain"/>
    <property type="match status" value="2"/>
</dbReference>
<reference evidence="11 12" key="1">
    <citation type="journal article" date="2009" name="Int. J. Syst. Evol. Microbiol.">
        <title>Paenibacillus contaminans sp. nov., isolated from a contaminated laboratory plate.</title>
        <authorList>
            <person name="Chou J.H."/>
            <person name="Lee J.H."/>
            <person name="Lin M.C."/>
            <person name="Chang P.S."/>
            <person name="Arun A.B."/>
            <person name="Young C.C."/>
            <person name="Chen W.M."/>
        </authorList>
    </citation>
    <scope>NUCLEOTIDE SEQUENCE [LARGE SCALE GENOMIC DNA]</scope>
    <source>
        <strain evidence="11 12">CKOBP-6</strain>
    </source>
</reference>
<keyword evidence="6" id="KW-0862">Zinc</keyword>
<evidence type="ECO:0000256" key="7">
    <source>
        <dbReference type="ARBA" id="ARBA00023049"/>
    </source>
</evidence>
<dbReference type="PROSITE" id="PS00132">
    <property type="entry name" value="CARBOXYPEPT_ZN_1"/>
    <property type="match status" value="1"/>
</dbReference>
<sequence length="400" mass="44529">MAFSYVVQKGDTVYRIAKRLGVRVQEIAAANPQLGNVDQIVPGQMLTIPQAVPNRYVVQRGDTFYYITKRFDIAPSDLLAANPGLDPQRLQAGRTILLPSGKRTAIVDTTVMYGYVEMMDDISALLQAYPFIGCEVIGESVLRKDIPALRIGTGPKRIHYQASIHANEWITAPLLMKFAEEYAAAYSGGTLLRGRSARKLYENATLWLAPMLNPDGVELVQEGITPQHPYYRELLDMNNGSFDFSKWKANIRGVDLNDQFPARWEAERERRAAAGPGPSDYSGAAPLCEPEAKAIADFTRSKDFSLIVSFHTQGREIYWNYRDLEPFESESIAKRFGQASGYRVVKLTGSDAGCKDWFIQDFRRPGFTVEAGIGVNPLPIGQFPAIYNETVGIMLEGLNV</sequence>
<evidence type="ECO:0000256" key="5">
    <source>
        <dbReference type="ARBA" id="ARBA00022801"/>
    </source>
</evidence>
<dbReference type="EMBL" id="QMFB01000014">
    <property type="protein sequence ID" value="RAV19084.1"/>
    <property type="molecule type" value="Genomic_DNA"/>
</dbReference>
<dbReference type="SUPFAM" id="SSF53187">
    <property type="entry name" value="Zn-dependent exopeptidases"/>
    <property type="match status" value="1"/>
</dbReference>
<keyword evidence="4" id="KW-0479">Metal-binding</keyword>
<name>A0A329MGW6_9BACL</name>
<evidence type="ECO:0000256" key="6">
    <source>
        <dbReference type="ARBA" id="ARBA00022833"/>
    </source>
</evidence>
<dbReference type="InterPro" id="IPR034274">
    <property type="entry name" value="ENP1_M14_CPD"/>
</dbReference>
<evidence type="ECO:0000259" key="9">
    <source>
        <dbReference type="PROSITE" id="PS51782"/>
    </source>
</evidence>
<dbReference type="GO" id="GO:0004181">
    <property type="term" value="F:metallocarboxypeptidase activity"/>
    <property type="evidence" value="ECO:0007669"/>
    <property type="project" value="InterPro"/>
</dbReference>
<dbReference type="PANTHER" id="PTHR11705">
    <property type="entry name" value="PROTEASE FAMILY M14 CARBOXYPEPTIDASE A,B"/>
    <property type="match status" value="1"/>
</dbReference>
<evidence type="ECO:0000313" key="11">
    <source>
        <dbReference type="EMBL" id="RAV19084.1"/>
    </source>
</evidence>
<dbReference type="GO" id="GO:0005615">
    <property type="term" value="C:extracellular space"/>
    <property type="evidence" value="ECO:0007669"/>
    <property type="project" value="TreeGrafter"/>
</dbReference>
<dbReference type="Gene3D" id="3.10.350.10">
    <property type="entry name" value="LysM domain"/>
    <property type="match status" value="2"/>
</dbReference>
<dbReference type="CDD" id="cd06229">
    <property type="entry name" value="M14_Endopeptidase_I"/>
    <property type="match status" value="1"/>
</dbReference>
<dbReference type="PANTHER" id="PTHR11705:SF143">
    <property type="entry name" value="SLL0236 PROTEIN"/>
    <property type="match status" value="1"/>
</dbReference>
<comment type="similarity">
    <text evidence="2 8">Belongs to the peptidase M14 family.</text>
</comment>
<dbReference type="Proteomes" id="UP000250369">
    <property type="component" value="Unassembled WGS sequence"/>
</dbReference>
<keyword evidence="12" id="KW-1185">Reference proteome</keyword>
<comment type="caution">
    <text evidence="11">The sequence shown here is derived from an EMBL/GenBank/DDBJ whole genome shotgun (WGS) entry which is preliminary data.</text>
</comment>
<dbReference type="InterPro" id="IPR036779">
    <property type="entry name" value="LysM_dom_sf"/>
</dbReference>
<dbReference type="SMART" id="SM00631">
    <property type="entry name" value="Zn_pept"/>
    <property type="match status" value="1"/>
</dbReference>
<protein>
    <submittedName>
        <fullName evidence="11">Peptidase M14</fullName>
    </submittedName>
</protein>
<dbReference type="CDD" id="cd00118">
    <property type="entry name" value="LysM"/>
    <property type="match status" value="2"/>
</dbReference>
<keyword evidence="5" id="KW-0378">Hydrolase</keyword>
<dbReference type="InterPro" id="IPR018392">
    <property type="entry name" value="LysM"/>
</dbReference>
<gene>
    <name evidence="11" type="ORF">DQG23_23010</name>
</gene>
<accession>A0A329MGW6</accession>
<dbReference type="GO" id="GO:0008270">
    <property type="term" value="F:zinc ion binding"/>
    <property type="evidence" value="ECO:0007669"/>
    <property type="project" value="InterPro"/>
</dbReference>
<dbReference type="Pfam" id="PF01476">
    <property type="entry name" value="LysM"/>
    <property type="match status" value="2"/>
</dbReference>
<organism evidence="11 12">
    <name type="scientific">Paenibacillus contaminans</name>
    <dbReference type="NCBI Taxonomy" id="450362"/>
    <lineage>
        <taxon>Bacteria</taxon>
        <taxon>Bacillati</taxon>
        <taxon>Bacillota</taxon>
        <taxon>Bacilli</taxon>
        <taxon>Bacillales</taxon>
        <taxon>Paenibacillaceae</taxon>
        <taxon>Paenibacillus</taxon>
    </lineage>
</organism>
<keyword evidence="7" id="KW-0482">Metalloprotease</keyword>
<feature type="active site" description="Proton donor/acceptor" evidence="8">
    <location>
        <position position="370"/>
    </location>
</feature>
<dbReference type="InterPro" id="IPR000834">
    <property type="entry name" value="Peptidase_M14"/>
</dbReference>
<evidence type="ECO:0000259" key="10">
    <source>
        <dbReference type="PROSITE" id="PS52035"/>
    </source>
</evidence>
<dbReference type="RefSeq" id="WP_113033227.1">
    <property type="nucleotide sequence ID" value="NZ_QMFB01000014.1"/>
</dbReference>
<feature type="domain" description="Peptidase M14" evidence="10">
    <location>
        <begin position="111"/>
        <end position="398"/>
    </location>
</feature>
<evidence type="ECO:0000313" key="12">
    <source>
        <dbReference type="Proteomes" id="UP000250369"/>
    </source>
</evidence>
<feature type="domain" description="LysM" evidence="9">
    <location>
        <begin position="3"/>
        <end position="48"/>
    </location>
</feature>
<evidence type="ECO:0000256" key="3">
    <source>
        <dbReference type="ARBA" id="ARBA00022670"/>
    </source>
</evidence>